<gene>
    <name evidence="1" type="ORF">NUW58_g1586</name>
</gene>
<protein>
    <submittedName>
        <fullName evidence="1">Uncharacterized protein</fullName>
    </submittedName>
</protein>
<sequence>MDSGIPPISTWAIRLQDTQLQPLLPDQSQSTFYRNLKEVLDVRRSSGIYYSIVKNAWQADNAVDFCSGDVLSLAKSDVRRAKFLAELAREPNFGTGSSGIRLMDGNYTFLERTEQEIAAFHGAEMGLIVGAAFEANVAVWSAVPRPGDVIVYDALVHASTHEGFKHTLAMEKFEFPHNDVEAFRQVLVEVFESQKLIRQGKRSVLVAVESIYSMDGDVCPLQEFVDVARKVSKGQGNIQFVVDEAHSVGVIGPKGAGLVCALGLQQDIAVVVHSYGKAMGAAGAVILGNKIFRGVLANFARSVIYTTSPSFPFVAAIKSGYTLLESGFTEEAQERIQDLAKVFFEVLTSHPTWPTAQGRGLLSVPLADGWEDRRFLSHIIPILTRPQYTCWLHFHLLAESFCVFPVEYPTVPLGKGRLRVTLHASNSVEQVEQFINAVFSWIEEMINIEDQTGSETVSHAAKGVYAWMRREKLSGLPQGAEDENSFWDMLVNGKNVMTEWPKSRANIDAFYYPQSKIKNTLSSKGAHFLQGDPGAFDAPFFSLTPTEAASLDPQQRWVLEATYRAMENAGIPVERAAGTDTAVFAGSMSNDYAKLIYKDPDESPSNTSVGTSPAILANRISCLIATDLACQCLRSGQSSMALVAGSNTIFTPEESLHLESMNFLSPHSRSYSFDDRADGYARGEGAVVLVLKKLKDALQNGDMIRAIIRASASNQDGHTPGITQPNFNSQETLIRRVYESCGLGFDLTRYVEAHGSGSVKSNIGHLEGASGLAGIVKTILILERGIIPPNALFQKWNSKINFKFNNLQVPTSCIPWPTQGLRRISVNSFGFGGSNCHVILDDSLHSLQSIDTNALFRTPLSLLNLTPSTGKTSIGRVGGELRRGKESANGYYTDSKTHAPKSESVSRFEALHQIYALKQKKQELKPSLAGNLEKFQLLVWSAKDEAGLERVAEGYKRYCEQHAEHLDVLMEPLTYTLCARRSLMPWRSFAVITNQRPLDSLRISPSKGVRSSKEPGLAFIFTGQGAQYARMGLDLLVYPVFDNMIARASNVLQELGAEWLLLEELRRPERINSPEKSQPLCTALQIALVELLREFGIVPDAVLGHSSGEIAVAYTTGALSVESALKVAYYRGKLAQKLVATTPEAGGMMSVNITETDIGVYLKKLSLDTDIFVACVNSPYNITVSGKTTAIDDLERVLEKDGIFTRKLLVDVAYHSPAMQQIAEDYLSCIGLLQPQQRPSNEIRRILMASSVTGLGTSTSAFSRGQYWVENLVSPVQFVDALQYLVVAAPKIDGLKPISTYLEIGPHGALKRPIADTLDSVSRGKSTNYFSVLSKFESPVKSTLEVVGNLFTMGHPVSVSSTNQLDDDSHKFPFLVDVPEYPFSHSESYWHETRLSRDWRFRKAVPRSILGVPVTDWNPLEPRWRKILRVSEAPRLEDHVVANDILFPATGSIGMALEAVRQMAQATDTILSFRIKEASFMKPIVVLKSRGTEVLTRLRPLQQAHEKANFRFQVSIFTVVDDHWSECAKFIIHIEYEEVPNEVDEDQGAQSIRQAITQNYAYAKERCTKQIDRSEFYKSLSSQGFDYGDAFSLVEDVNWDGLQLAVAHVRVGPPVEAYEGVVHPGVLDAALQLLYVAPTDGISTRLPTTVPYKMRDVWIFTTGWQCLHSQHIKVSTRSKLRPIGTGIECSLDILSGDGLPLCHVEKFDLRPIKSTGSSRDGNKLLHQIEWKPLLSLLNAGQLHRYCGENQFVKVKSSIQLSVELEKALRLVVQRHLSQMLGTDWSKAPPHMKNYVSLLRDHLKHIEEGSLEVTRREALDGKLADLNSRQPSWGIFIEVARNLLSIVRGEISASHLLLSTSLLQNYYENLFTSFANGRLKPYLELVVHQTPGQKILEIGGGSGAMTKIVLSILQQVEQRVGGLAFSQYVFTDQSESNCQEARRLFGEHQSRMTFKTLDIEQGIKTQDFQFGSFDMVIIGGSIHAMRSVPTRLQDIQRTLKPGGHLLLCDVTAPDNFTMNFGFGVLPDWWQKSRLTAQKWELLLKENQFSGHDLLIRDSDDDNLHQVSIMASTALGLPQKKLDSAGIVLVVEEDDEYQMAVALALVRNKFDAPEYQPLIATHTQIADAEIRPDPDDYVIVLIDMGKSTSSLVAGFSEPMFNLVKGLIQRSTNILWVSSPDISAGRGSYSSPYAGIKDGLSRTLRSEFSNKKIITVTLEYPSSDTLETASKISKVFAFAFIEKLPDVEYVEREGYISIGRLVEDAHLNFELSSSISPETKVAPWFPGPPLKLDMGMRGQLDTLYFVEDAGYYEELGPTDVEIEAKAWAVNFRDVFAALGRLDDPGFGFDCAGIVTRVGAKCKSIQPGDRVCMCVVDCMRMYPRGDELVVAKIPASLSFEEACAAIVPGMTALQSLVEIARIVQGDKILIHSASGATGQLAIQIAQRAGAEVFATVGYNDKKQLLINQYGIPADHIFYSRSNNFTFAQSLMKATNGQGVDVVLKLPCGRQLAKKLIQKTMAMMDDGSIHYPKPLHVHNVGAVEDAFRYIQSGKNTGRVVIRIDSHIEVRKHLITPRTWRFARDASYLVAGGLGGIGRSILSWMVSRGARNLIVPSRSGLTSAAAIRLISELEKKDVKISTPKCDVSSWDSLSQTLGECAKTFPQIRGCINAAMVLNDAVFDNMSFVQWDRTIRSKVATSWNLHSLLADLDFMVFLSSVSGVVGNPGQANYAAGCTFQDALARFRSQHGQKTISIDLGVMRTIGVVAESESLRQHFDSSAQGLGQIEDHEFFALLDVICDPAANSNTTPSQLVMGLETPMGLLARSLEPPETMQRSLFSYFSQAPSSSLHGKMNSNVAALFRKAGTAEERSSIVAQSLAHRLARSLAIKPEDVDIGKPLHAFGVDSLVAVELRNWISKEFAADVPVFELVGGRTVEGVGEFVEKSSNVVKMG</sequence>
<comment type="caution">
    <text evidence="1">The sequence shown here is derived from an EMBL/GenBank/DDBJ whole genome shotgun (WGS) entry which is preliminary data.</text>
</comment>
<evidence type="ECO:0000313" key="1">
    <source>
        <dbReference type="EMBL" id="KAJ2994317.1"/>
    </source>
</evidence>
<accession>A0ACC1PLB6</accession>
<keyword evidence="2" id="KW-1185">Reference proteome</keyword>
<organism evidence="1 2">
    <name type="scientific">Xylaria curta</name>
    <dbReference type="NCBI Taxonomy" id="42375"/>
    <lineage>
        <taxon>Eukaryota</taxon>
        <taxon>Fungi</taxon>
        <taxon>Dikarya</taxon>
        <taxon>Ascomycota</taxon>
        <taxon>Pezizomycotina</taxon>
        <taxon>Sordariomycetes</taxon>
        <taxon>Xylariomycetidae</taxon>
        <taxon>Xylariales</taxon>
        <taxon>Xylariaceae</taxon>
        <taxon>Xylaria</taxon>
    </lineage>
</organism>
<name>A0ACC1PLB6_9PEZI</name>
<dbReference type="Proteomes" id="UP001143856">
    <property type="component" value="Unassembled WGS sequence"/>
</dbReference>
<dbReference type="EMBL" id="JAPDGR010000177">
    <property type="protein sequence ID" value="KAJ2994317.1"/>
    <property type="molecule type" value="Genomic_DNA"/>
</dbReference>
<reference evidence="1" key="1">
    <citation type="submission" date="2022-10" db="EMBL/GenBank/DDBJ databases">
        <title>Genome Sequence of Xylaria curta.</title>
        <authorList>
            <person name="Buettner E."/>
        </authorList>
    </citation>
    <scope>NUCLEOTIDE SEQUENCE</scope>
    <source>
        <strain evidence="1">Babe10</strain>
    </source>
</reference>
<evidence type="ECO:0000313" key="2">
    <source>
        <dbReference type="Proteomes" id="UP001143856"/>
    </source>
</evidence>
<proteinExistence type="predicted"/>